<organism evidence="9 10">
    <name type="scientific">Gimesia maris</name>
    <dbReference type="NCBI Taxonomy" id="122"/>
    <lineage>
        <taxon>Bacteria</taxon>
        <taxon>Pseudomonadati</taxon>
        <taxon>Planctomycetota</taxon>
        <taxon>Planctomycetia</taxon>
        <taxon>Planctomycetales</taxon>
        <taxon>Planctomycetaceae</taxon>
        <taxon>Gimesia</taxon>
    </lineage>
</organism>
<feature type="transmembrane region" description="Helical" evidence="8">
    <location>
        <begin position="154"/>
        <end position="176"/>
    </location>
</feature>
<dbReference type="SUPFAM" id="SSF81324">
    <property type="entry name" value="Voltage-gated potassium channels"/>
    <property type="match status" value="1"/>
</dbReference>
<evidence type="ECO:0000256" key="2">
    <source>
        <dbReference type="ARBA" id="ARBA00022448"/>
    </source>
</evidence>
<feature type="transmembrane region" description="Helical" evidence="8">
    <location>
        <begin position="471"/>
        <end position="489"/>
    </location>
</feature>
<feature type="transmembrane region" description="Helical" evidence="8">
    <location>
        <begin position="57"/>
        <end position="76"/>
    </location>
</feature>
<dbReference type="GO" id="GO:0030001">
    <property type="term" value="P:metal ion transport"/>
    <property type="evidence" value="ECO:0007669"/>
    <property type="project" value="UniProtKB-ARBA"/>
</dbReference>
<name>A0A3D3RB27_9PLAN</name>
<dbReference type="GO" id="GO:0005886">
    <property type="term" value="C:plasma membrane"/>
    <property type="evidence" value="ECO:0007669"/>
    <property type="project" value="UniProtKB-SubCell"/>
</dbReference>
<accession>A0A3D3RB27</accession>
<gene>
    <name evidence="9" type="ORF">DIT97_24525</name>
</gene>
<evidence type="ECO:0000313" key="9">
    <source>
        <dbReference type="EMBL" id="HCO26035.1"/>
    </source>
</evidence>
<feature type="transmembrane region" description="Helical" evidence="8">
    <location>
        <begin position="222"/>
        <end position="246"/>
    </location>
</feature>
<feature type="transmembrane region" description="Helical" evidence="8">
    <location>
        <begin position="88"/>
        <end position="107"/>
    </location>
</feature>
<evidence type="ECO:0000256" key="7">
    <source>
        <dbReference type="ARBA" id="ARBA00023136"/>
    </source>
</evidence>
<keyword evidence="7 8" id="KW-0472">Membrane</keyword>
<feature type="transmembrane region" description="Helical" evidence="8">
    <location>
        <begin position="305"/>
        <end position="323"/>
    </location>
</feature>
<dbReference type="PANTHER" id="PTHR32024:SF1">
    <property type="entry name" value="KTR SYSTEM POTASSIUM UPTAKE PROTEIN B"/>
    <property type="match status" value="1"/>
</dbReference>
<keyword evidence="4 8" id="KW-0812">Transmembrane</keyword>
<dbReference type="Pfam" id="PF02386">
    <property type="entry name" value="TrkH"/>
    <property type="match status" value="1"/>
</dbReference>
<keyword evidence="6" id="KW-0406">Ion transport</keyword>
<protein>
    <submittedName>
        <fullName evidence="9">Trk family potassium uptake protein</fullName>
    </submittedName>
</protein>
<evidence type="ECO:0000313" key="10">
    <source>
        <dbReference type="Proteomes" id="UP000263642"/>
    </source>
</evidence>
<feature type="transmembrane region" description="Helical" evidence="8">
    <location>
        <begin position="568"/>
        <end position="588"/>
    </location>
</feature>
<feature type="transmembrane region" description="Helical" evidence="8">
    <location>
        <begin position="510"/>
        <end position="531"/>
    </location>
</feature>
<reference evidence="9 10" key="1">
    <citation type="journal article" date="2018" name="Nat. Biotechnol.">
        <title>A standardized bacterial taxonomy based on genome phylogeny substantially revises the tree of life.</title>
        <authorList>
            <person name="Parks D.H."/>
            <person name="Chuvochina M."/>
            <person name="Waite D.W."/>
            <person name="Rinke C."/>
            <person name="Skarshewski A."/>
            <person name="Chaumeil P.A."/>
            <person name="Hugenholtz P."/>
        </authorList>
    </citation>
    <scope>NUCLEOTIDE SEQUENCE [LARGE SCALE GENOMIC DNA]</scope>
    <source>
        <strain evidence="9">UBA9375</strain>
    </source>
</reference>
<evidence type="ECO:0000256" key="8">
    <source>
        <dbReference type="SAM" id="Phobius"/>
    </source>
</evidence>
<feature type="transmembrane region" description="Helical" evidence="8">
    <location>
        <begin position="188"/>
        <end position="210"/>
    </location>
</feature>
<dbReference type="EMBL" id="DQAY01000148">
    <property type="protein sequence ID" value="HCO26035.1"/>
    <property type="molecule type" value="Genomic_DNA"/>
</dbReference>
<proteinExistence type="predicted"/>
<comment type="subcellular location">
    <subcellularLocation>
        <location evidence="1">Cell membrane</location>
        <topology evidence="1">Multi-pass membrane protein</topology>
    </subcellularLocation>
</comment>
<feature type="transmembrane region" description="Helical" evidence="8">
    <location>
        <begin position="119"/>
        <end position="142"/>
    </location>
</feature>
<evidence type="ECO:0000256" key="1">
    <source>
        <dbReference type="ARBA" id="ARBA00004651"/>
    </source>
</evidence>
<comment type="caution">
    <text evidence="9">The sequence shown here is derived from an EMBL/GenBank/DDBJ whole genome shotgun (WGS) entry which is preliminary data.</text>
</comment>
<keyword evidence="5 8" id="KW-1133">Transmembrane helix</keyword>
<evidence type="ECO:0000256" key="6">
    <source>
        <dbReference type="ARBA" id="ARBA00023065"/>
    </source>
</evidence>
<keyword evidence="2" id="KW-0813">Transport</keyword>
<feature type="transmembrane region" description="Helical" evidence="8">
    <location>
        <begin position="273"/>
        <end position="296"/>
    </location>
</feature>
<sequence>MTLSHLPSRIQFQTHHPRRCRLLRRYEILALIVALIATVILHGLLKITTIVHWELGVIIFAAMLYFTLSLGFRYIWHLSRKEFLRKHAVYVFLSGFWTSSVILIVIFQDLLPDSAPDRLLLILGASEFCVILRSLYESILLIRRVSSRGWNPALIVVSSFLVLISVGTILLMFPSARVQDPTSVNTEGAPFLTALFTSTSASCVTGLIIVPTGTYWSRTGQTIIMFLFQIGGLGILTFGAFFAAAFGRSMQIRESVTFGEMLESHQRGDMRRLLLAILGITIFTELAGAVCLSGLWPEHPWQERIFFSLFHSISAYCNAGFSLMDDNLLGMGHHWQVWGVMPALIIIGGLGFAVNYNFMLYGITHFSNLTVRKPLFHHPTQKVRLTISSRLVFFTTLFLLLGGTIGIYFLESIHGNHEIPFWERLNQAWFQSVTMRTAGFNTVDLGEFQPQSKLFSVLLMFVGASPGSTGGGVKTTVFALSILSVWALLKGRDRVEIMGRTIPPALIHRSLTIISLGILVLMTSTLLVVLFENRQDIFLDHLFETTSAFATVGVSTGITAKLTTPSHWVIIFTMLIGRVGPLTALIALSNRGPSYRYRYPDESVNLG</sequence>
<dbReference type="AlphaFoldDB" id="A0A3D3RB27"/>
<feature type="transmembrane region" description="Helical" evidence="8">
    <location>
        <begin position="335"/>
        <end position="358"/>
    </location>
</feature>
<dbReference type="InterPro" id="IPR003445">
    <property type="entry name" value="Cat_transpt"/>
</dbReference>
<dbReference type="Proteomes" id="UP000263642">
    <property type="component" value="Unassembled WGS sequence"/>
</dbReference>
<feature type="transmembrane region" description="Helical" evidence="8">
    <location>
        <begin position="28"/>
        <end position="45"/>
    </location>
</feature>
<dbReference type="PANTHER" id="PTHR32024">
    <property type="entry name" value="TRK SYSTEM POTASSIUM UPTAKE PROTEIN TRKG-RELATED"/>
    <property type="match status" value="1"/>
</dbReference>
<keyword evidence="3" id="KW-1003">Cell membrane</keyword>
<dbReference type="GO" id="GO:0008324">
    <property type="term" value="F:monoatomic cation transmembrane transporter activity"/>
    <property type="evidence" value="ECO:0007669"/>
    <property type="project" value="InterPro"/>
</dbReference>
<evidence type="ECO:0000256" key="5">
    <source>
        <dbReference type="ARBA" id="ARBA00022989"/>
    </source>
</evidence>
<evidence type="ECO:0000256" key="3">
    <source>
        <dbReference type="ARBA" id="ARBA00022475"/>
    </source>
</evidence>
<evidence type="ECO:0000256" key="4">
    <source>
        <dbReference type="ARBA" id="ARBA00022692"/>
    </source>
</evidence>
<feature type="transmembrane region" description="Helical" evidence="8">
    <location>
        <begin position="391"/>
        <end position="410"/>
    </location>
</feature>